<accession>A0A848N769</accession>
<dbReference type="EMBL" id="JABCJF010000007">
    <property type="protein sequence ID" value="NMR35324.1"/>
    <property type="molecule type" value="Genomic_DNA"/>
</dbReference>
<dbReference type="InterPro" id="IPR011335">
    <property type="entry name" value="Restrct_endonuc-II-like"/>
</dbReference>
<dbReference type="PANTHER" id="PTHR30015:SF7">
    <property type="entry name" value="TYPE IV METHYL-DIRECTED RESTRICTION ENZYME ECOKMRR"/>
    <property type="match status" value="1"/>
</dbReference>
<protein>
    <submittedName>
        <fullName evidence="2">Restriction endonuclease</fullName>
    </submittedName>
</protein>
<name>A0A848N769_9FLAO</name>
<keyword evidence="2" id="KW-0255">Endonuclease</keyword>
<dbReference type="Pfam" id="PF04471">
    <property type="entry name" value="Mrr_cat"/>
    <property type="match status" value="1"/>
</dbReference>
<dbReference type="GO" id="GO:0015666">
    <property type="term" value="F:restriction endodeoxyribonuclease activity"/>
    <property type="evidence" value="ECO:0007669"/>
    <property type="project" value="TreeGrafter"/>
</dbReference>
<dbReference type="InterPro" id="IPR052906">
    <property type="entry name" value="Type_IV_Methyl-Rstrct_Enzyme"/>
</dbReference>
<keyword evidence="2" id="KW-0540">Nuclease</keyword>
<feature type="domain" description="Restriction endonuclease type IV Mrr" evidence="1">
    <location>
        <begin position="48"/>
        <end position="126"/>
    </location>
</feature>
<dbReference type="Gene3D" id="3.40.1350.10">
    <property type="match status" value="1"/>
</dbReference>
<gene>
    <name evidence="2" type="ORF">HIO71_14145</name>
</gene>
<evidence type="ECO:0000313" key="3">
    <source>
        <dbReference type="Proteomes" id="UP000548067"/>
    </source>
</evidence>
<keyword evidence="2" id="KW-0378">Hydrolase</keyword>
<reference evidence="2 3" key="1">
    <citation type="submission" date="2020-04" db="EMBL/GenBank/DDBJ databases">
        <title>Genome analysis and antimicrobial resistance characteristics of Chryseobacterium aquaticum isolated from farmed salmonids.</title>
        <authorList>
            <person name="Saticioglu I.B."/>
            <person name="Duman M."/>
            <person name="Altun S."/>
        </authorList>
    </citation>
    <scope>NUCLEOTIDE SEQUENCE [LARGE SCALE GENOMIC DNA]</scope>
    <source>
        <strain evidence="2 3">C-174</strain>
    </source>
</reference>
<evidence type="ECO:0000313" key="2">
    <source>
        <dbReference type="EMBL" id="NMR35324.1"/>
    </source>
</evidence>
<dbReference type="InterPro" id="IPR011856">
    <property type="entry name" value="tRNA_endonuc-like_dom_sf"/>
</dbReference>
<dbReference type="RefSeq" id="WP_169321930.1">
    <property type="nucleotide sequence ID" value="NZ_JABCJF010000007.1"/>
</dbReference>
<dbReference type="InterPro" id="IPR007560">
    <property type="entry name" value="Restrct_endonuc_IV_Mrr"/>
</dbReference>
<dbReference type="GO" id="GO:0009307">
    <property type="term" value="P:DNA restriction-modification system"/>
    <property type="evidence" value="ECO:0007669"/>
    <property type="project" value="InterPro"/>
</dbReference>
<proteinExistence type="predicted"/>
<dbReference type="PANTHER" id="PTHR30015">
    <property type="entry name" value="MRR RESTRICTION SYSTEM PROTEIN"/>
    <property type="match status" value="1"/>
</dbReference>
<dbReference type="SUPFAM" id="SSF52980">
    <property type="entry name" value="Restriction endonuclease-like"/>
    <property type="match status" value="1"/>
</dbReference>
<evidence type="ECO:0000259" key="1">
    <source>
        <dbReference type="Pfam" id="PF04471"/>
    </source>
</evidence>
<organism evidence="2 3">
    <name type="scientific">Chryseobacterium aquaticum</name>
    <dbReference type="NCBI Taxonomy" id="452084"/>
    <lineage>
        <taxon>Bacteria</taxon>
        <taxon>Pseudomonadati</taxon>
        <taxon>Bacteroidota</taxon>
        <taxon>Flavobacteriia</taxon>
        <taxon>Flavobacteriales</taxon>
        <taxon>Weeksellaceae</taxon>
        <taxon>Chryseobacterium group</taxon>
        <taxon>Chryseobacterium</taxon>
    </lineage>
</organism>
<dbReference type="GO" id="GO:0003677">
    <property type="term" value="F:DNA binding"/>
    <property type="evidence" value="ECO:0007669"/>
    <property type="project" value="InterPro"/>
</dbReference>
<dbReference type="AlphaFoldDB" id="A0A848N769"/>
<dbReference type="Proteomes" id="UP000548067">
    <property type="component" value="Unassembled WGS sequence"/>
</dbReference>
<comment type="caution">
    <text evidence="2">The sequence shown here is derived from an EMBL/GenBank/DDBJ whole genome shotgun (WGS) entry which is preliminary data.</text>
</comment>
<sequence length="286" mass="33687">MEEMNSLDWRIYESLTKYIYETLRKEYNINIEGHGQNCKIRGYSGVIHQIDVLTSEFDESQKYKTAIECKYWKKKVNKDTVMKLLSIINDTDIQRGIIVSKNGFTSDAQKFAEHHNIKIVQLRELTKHDNVQAQVECGIIDFFFKINIRRPEITKILAKTVNDIEISIPEHMQYQVLIENRDGLKIKLFDSIMVFKELLHTQKEFKTISKSYSFPGHILYLSNHKHYINSITYEGLLTIINDDHKKTFSLVDKVWMIMNQIFEQQTFLITENGIIVNKNENLSNQI</sequence>